<proteinExistence type="predicted"/>
<evidence type="ECO:0000313" key="2">
    <source>
        <dbReference type="Proteomes" id="UP000509222"/>
    </source>
</evidence>
<dbReference type="AlphaFoldDB" id="A0A1G7ZYR3"/>
<evidence type="ECO:0000313" key="1">
    <source>
        <dbReference type="EMBL" id="QKX52353.1"/>
    </source>
</evidence>
<protein>
    <submittedName>
        <fullName evidence="1">Uncharacterized protein</fullName>
    </submittedName>
</protein>
<sequence length="68" mass="7562">MLARNKKNPKNYPVQSESTGLSPGVLDLNHKRLDKNPHPFWDLITQAFLFLLGGVILCGIILALVSFT</sequence>
<dbReference type="EMBL" id="CP051177">
    <property type="protein sequence ID" value="QKX52353.1"/>
    <property type="molecule type" value="Genomic_DNA"/>
</dbReference>
<reference evidence="2" key="1">
    <citation type="submission" date="2020-06" db="EMBL/GenBank/DDBJ databases">
        <title>Isolation of Planomicrobium glaciei.</title>
        <authorList>
            <person name="Malisova L."/>
            <person name="Safrankova R."/>
            <person name="Jakubu V."/>
            <person name="Spanelova P."/>
        </authorList>
    </citation>
    <scope>NUCLEOTIDE SEQUENCE [LARGE SCALE GENOMIC DNA]</scope>
    <source>
        <strain evidence="2">NRL-ATB46093</strain>
    </source>
</reference>
<organism evidence="1 2">
    <name type="scientific">Planococcus glaciei</name>
    <dbReference type="NCBI Taxonomy" id="459472"/>
    <lineage>
        <taxon>Bacteria</taxon>
        <taxon>Bacillati</taxon>
        <taxon>Bacillota</taxon>
        <taxon>Bacilli</taxon>
        <taxon>Bacillales</taxon>
        <taxon>Caryophanaceae</taxon>
        <taxon>Planococcus</taxon>
    </lineage>
</organism>
<dbReference type="Proteomes" id="UP000509222">
    <property type="component" value="Chromosome"/>
</dbReference>
<keyword evidence="2" id="KW-1185">Reference proteome</keyword>
<dbReference type="STRING" id="459472.SAMN04487975_10353"/>
<dbReference type="OrthoDB" id="2455558at2"/>
<gene>
    <name evidence="1" type="ORF">HF394_18220</name>
</gene>
<dbReference type="RefSeq" id="WP_036803136.1">
    <property type="nucleotide sequence ID" value="NZ_CP051177.1"/>
</dbReference>
<name>A0A1G7ZYR3_9BACL</name>
<accession>A0A1G7ZYR3</accession>